<dbReference type="InterPro" id="IPR036047">
    <property type="entry name" value="F-box-like_dom_sf"/>
</dbReference>
<gene>
    <name evidence="3" type="ORF">PHJA_000141200</name>
</gene>
<dbReference type="Pfam" id="PF00646">
    <property type="entry name" value="F-box"/>
    <property type="match status" value="1"/>
</dbReference>
<evidence type="ECO:0000259" key="1">
    <source>
        <dbReference type="Pfam" id="PF00646"/>
    </source>
</evidence>
<reference evidence="3" key="1">
    <citation type="submission" date="2020-07" db="EMBL/GenBank/DDBJ databases">
        <title>Ethylene signaling mediates host invasion by parasitic plants.</title>
        <authorList>
            <person name="Yoshida S."/>
        </authorList>
    </citation>
    <scope>NUCLEOTIDE SEQUENCE</scope>
    <source>
        <strain evidence="3">Okayama</strain>
    </source>
</reference>
<dbReference type="InterPro" id="IPR055411">
    <property type="entry name" value="LRR_FXL15/At3g58940/PEG3-like"/>
</dbReference>
<evidence type="ECO:0000313" key="3">
    <source>
        <dbReference type="EMBL" id="GFP79978.1"/>
    </source>
</evidence>
<dbReference type="SUPFAM" id="SSF81383">
    <property type="entry name" value="F-box domain"/>
    <property type="match status" value="1"/>
</dbReference>
<comment type="caution">
    <text evidence="3">The sequence shown here is derived from an EMBL/GenBank/DDBJ whole genome shotgun (WGS) entry which is preliminary data.</text>
</comment>
<dbReference type="Pfam" id="PF24758">
    <property type="entry name" value="LRR_At5g56370"/>
    <property type="match status" value="1"/>
</dbReference>
<proteinExistence type="predicted"/>
<feature type="domain" description="F-box/LRR-repeat protein 15/At3g58940/PEG3-like LRR" evidence="2">
    <location>
        <begin position="101"/>
        <end position="216"/>
    </location>
</feature>
<dbReference type="InterPro" id="IPR055294">
    <property type="entry name" value="FBL60-like"/>
</dbReference>
<feature type="domain" description="F-box" evidence="1">
    <location>
        <begin position="12"/>
        <end position="50"/>
    </location>
</feature>
<dbReference type="InterPro" id="IPR001810">
    <property type="entry name" value="F-box_dom"/>
</dbReference>
<organism evidence="3 4">
    <name type="scientific">Phtheirospermum japonicum</name>
    <dbReference type="NCBI Taxonomy" id="374723"/>
    <lineage>
        <taxon>Eukaryota</taxon>
        <taxon>Viridiplantae</taxon>
        <taxon>Streptophyta</taxon>
        <taxon>Embryophyta</taxon>
        <taxon>Tracheophyta</taxon>
        <taxon>Spermatophyta</taxon>
        <taxon>Magnoliopsida</taxon>
        <taxon>eudicotyledons</taxon>
        <taxon>Gunneridae</taxon>
        <taxon>Pentapetalae</taxon>
        <taxon>asterids</taxon>
        <taxon>lamiids</taxon>
        <taxon>Lamiales</taxon>
        <taxon>Orobanchaceae</taxon>
        <taxon>Orobanchaceae incertae sedis</taxon>
        <taxon>Phtheirospermum</taxon>
    </lineage>
</organism>
<evidence type="ECO:0000259" key="2">
    <source>
        <dbReference type="Pfam" id="PF24758"/>
    </source>
</evidence>
<dbReference type="SUPFAM" id="SSF52047">
    <property type="entry name" value="RNI-like"/>
    <property type="match status" value="1"/>
</dbReference>
<accession>A0A830B4R1</accession>
<dbReference type="Proteomes" id="UP000653305">
    <property type="component" value="Unassembled WGS sequence"/>
</dbReference>
<dbReference type="AlphaFoldDB" id="A0A830B4R1"/>
<name>A0A830B4R1_9LAMI</name>
<dbReference type="PANTHER" id="PTHR31293:SF12">
    <property type="entry name" value="RNI-LIKE SUPERFAMILY PROTEIN"/>
    <property type="match status" value="1"/>
</dbReference>
<keyword evidence="4" id="KW-1185">Reference proteome</keyword>
<sequence length="312" mass="35895">MSSNKRIKVDRLSALPDSLLIHILSLLKVKQSAATAVLSKRWQFLWLESPRLVFSEKSKRLDKVRDLVSRVHRTLLVVCGRNGLETFQVDFLYFKCLSMDVDVWVDFVLKKRVKQVSLLLNPSSSLDFYTLPRPMFCNSYLKRLSLRRCAVAPRGTIEWPSLTELIIMWSELQQHVIDKILPGCPVLRSLVLEFCWGFNRLEVGSKRLYELRVRDREDDDDGVNEPLLQITAPYARFLWVSLNARGRKLSLGNISSLVKATIDITGSYFDAIDNEEVMDNASEILEKIRHVKVVEMRGGYGQVQFSNCEAKL</sequence>
<dbReference type="OrthoDB" id="1705403at2759"/>
<protein>
    <submittedName>
        <fullName evidence="3">Putative F-box/LRR-repeat protein at5g02930</fullName>
    </submittedName>
</protein>
<dbReference type="EMBL" id="BMAC01000014">
    <property type="protein sequence ID" value="GFP79978.1"/>
    <property type="molecule type" value="Genomic_DNA"/>
</dbReference>
<dbReference type="PANTHER" id="PTHR31293">
    <property type="entry name" value="RNI-LIKE SUPERFAMILY PROTEIN"/>
    <property type="match status" value="1"/>
</dbReference>
<dbReference type="InterPro" id="IPR032675">
    <property type="entry name" value="LRR_dom_sf"/>
</dbReference>
<evidence type="ECO:0000313" key="4">
    <source>
        <dbReference type="Proteomes" id="UP000653305"/>
    </source>
</evidence>
<dbReference type="Gene3D" id="3.80.10.10">
    <property type="entry name" value="Ribonuclease Inhibitor"/>
    <property type="match status" value="1"/>
</dbReference>